<dbReference type="Gene3D" id="3.40.50.12780">
    <property type="entry name" value="N-terminal domain of ligase-like"/>
    <property type="match status" value="1"/>
</dbReference>
<dbReference type="Proteomes" id="UP000663827">
    <property type="component" value="Unassembled WGS sequence"/>
</dbReference>
<dbReference type="InterPro" id="IPR042099">
    <property type="entry name" value="ANL_N_sf"/>
</dbReference>
<evidence type="ECO:0000313" key="4">
    <source>
        <dbReference type="Proteomes" id="UP000663827"/>
    </source>
</evidence>
<dbReference type="OrthoDB" id="3251093at2759"/>
<evidence type="ECO:0000259" key="2">
    <source>
        <dbReference type="Pfam" id="PF00501"/>
    </source>
</evidence>
<dbReference type="AlphaFoldDB" id="A0A8H3HY23"/>
<name>A0A8H3HY23_9AGAM</name>
<accession>A0A8H3HY23</accession>
<proteinExistence type="predicted"/>
<organism evidence="3 4">
    <name type="scientific">Rhizoctonia solani</name>
    <dbReference type="NCBI Taxonomy" id="456999"/>
    <lineage>
        <taxon>Eukaryota</taxon>
        <taxon>Fungi</taxon>
        <taxon>Dikarya</taxon>
        <taxon>Basidiomycota</taxon>
        <taxon>Agaricomycotina</taxon>
        <taxon>Agaricomycetes</taxon>
        <taxon>Cantharellales</taxon>
        <taxon>Ceratobasidiaceae</taxon>
        <taxon>Rhizoctonia</taxon>
    </lineage>
</organism>
<dbReference type="SUPFAM" id="SSF56801">
    <property type="entry name" value="Acetyl-CoA synthetase-like"/>
    <property type="match status" value="1"/>
</dbReference>
<feature type="domain" description="AMP-dependent synthetase/ligase" evidence="2">
    <location>
        <begin position="97"/>
        <end position="374"/>
    </location>
</feature>
<protein>
    <recommendedName>
        <fullName evidence="2">AMP-dependent synthetase/ligase domain-containing protein</fullName>
    </recommendedName>
</protein>
<evidence type="ECO:0000256" key="1">
    <source>
        <dbReference type="SAM" id="MobiDB-lite"/>
    </source>
</evidence>
<reference evidence="3" key="1">
    <citation type="submission" date="2021-01" db="EMBL/GenBank/DDBJ databases">
        <authorList>
            <person name="Kaushik A."/>
        </authorList>
    </citation>
    <scope>NUCLEOTIDE SEQUENCE</scope>
    <source>
        <strain evidence="3">AG5</strain>
    </source>
</reference>
<comment type="caution">
    <text evidence="3">The sequence shown here is derived from an EMBL/GenBank/DDBJ whole genome shotgun (WGS) entry which is preliminary data.</text>
</comment>
<dbReference type="EMBL" id="CAJNJQ010001939">
    <property type="protein sequence ID" value="CAE7155599.1"/>
    <property type="molecule type" value="Genomic_DNA"/>
</dbReference>
<dbReference type="Pfam" id="PF00501">
    <property type="entry name" value="AMP-binding"/>
    <property type="match status" value="1"/>
</dbReference>
<evidence type="ECO:0000313" key="3">
    <source>
        <dbReference type="EMBL" id="CAE7155599.1"/>
    </source>
</evidence>
<gene>
    <name evidence="3" type="ORF">RDB_LOCUS93582</name>
</gene>
<dbReference type="InterPro" id="IPR000873">
    <property type="entry name" value="AMP-dep_synth/lig_dom"/>
</dbReference>
<feature type="region of interest" description="Disordered" evidence="1">
    <location>
        <begin position="1"/>
        <end position="22"/>
    </location>
</feature>
<sequence>MSPDTTRSLPRPYPGPSNDDPLTEDELSILLAIPRAAESTPDATLFRLPLGPEPSMGWIDATCAETRSIVVRLANVWKSRLSNLLDKTGEPVLGSYVGPGTIISIAAAPDLYGIFHVLAFWAIGCTAQFSSMIDTTTAINQLHKAGCKVMLCSGYDQAWIEAREKQFDGVIVQLPKEEQADQLVKSEKQGHLSTLPWPAPQRPTPAVILHSSGTTTNPKLFRMSLYTFTIRLTETCRTHLSLAGLKRTSKTPRTHPRFIAAPFYWTSTFYYIFTHLVTATPMAFGSFVDIYQAPPGDLIDWGIALDAGAMTWPSGPARLIPRATYEAHAEFLRTLYSFSFTGSTMSKALSQVFEELKIPIVNLYGSSELGRVLYSWKPPYTHLRPCRDVSPPLIHPISDYDTDGTRHVELWITPIASPILAHYLAHGGVPLKLEPFPGDGPYKGELAVNLDDIFREVKVGDQDGSTETVYIHMGRHTDEVRLGEGGFGSIDATEYEGTIELEINSRIGGVGGCPWKLDGAQLFGNNMSCTALVIQLRLDRNFEGPDHGADPAKSLPIAELQESVERTNDILGLAGFLHGPGGESVSGTFASLSMTHKSTLKRWENVYKFKPWLDALDFS</sequence>